<dbReference type="EMBL" id="AGUD01000004">
    <property type="protein sequence ID" value="EHN12992.1"/>
    <property type="molecule type" value="Genomic_DNA"/>
</dbReference>
<evidence type="ECO:0000313" key="2">
    <source>
        <dbReference type="EMBL" id="EHN12992.1"/>
    </source>
</evidence>
<protein>
    <recommendedName>
        <fullName evidence="1">SnoaL-like domain-containing protein</fullName>
    </recommendedName>
</protein>
<dbReference type="AlphaFoldDB" id="H0E033"/>
<dbReference type="InterPro" id="IPR037401">
    <property type="entry name" value="SnoaL-like"/>
</dbReference>
<reference evidence="2 3" key="1">
    <citation type="journal article" date="2013" name="Biodegradation">
        <title>Quantitative proteomic analysis of ibuprofen-degrading Patulibacter sp. strain I11.</title>
        <authorList>
            <person name="Almeida B."/>
            <person name="Kjeldal H."/>
            <person name="Lolas I."/>
            <person name="Knudsen A.D."/>
            <person name="Carvalho G."/>
            <person name="Nielsen K.L."/>
            <person name="Barreto Crespo M.T."/>
            <person name="Stensballe A."/>
            <person name="Nielsen J.L."/>
        </authorList>
    </citation>
    <scope>NUCLEOTIDE SEQUENCE [LARGE SCALE GENOMIC DNA]</scope>
    <source>
        <strain evidence="2 3">I11</strain>
    </source>
</reference>
<gene>
    <name evidence="2" type="ORF">PAI11_01380</name>
</gene>
<name>H0E033_9ACTN</name>
<accession>H0E033</accession>
<dbReference type="InterPro" id="IPR032710">
    <property type="entry name" value="NTF2-like_dom_sf"/>
</dbReference>
<evidence type="ECO:0000313" key="3">
    <source>
        <dbReference type="Proteomes" id="UP000005143"/>
    </source>
</evidence>
<comment type="caution">
    <text evidence="2">The sequence shown here is derived from an EMBL/GenBank/DDBJ whole genome shotgun (WGS) entry which is preliminary data.</text>
</comment>
<evidence type="ECO:0000259" key="1">
    <source>
        <dbReference type="Pfam" id="PF13577"/>
    </source>
</evidence>
<dbReference type="Proteomes" id="UP000005143">
    <property type="component" value="Unassembled WGS sequence"/>
</dbReference>
<dbReference type="RefSeq" id="WP_007569791.1">
    <property type="nucleotide sequence ID" value="NZ_AGUD01000004.1"/>
</dbReference>
<keyword evidence="3" id="KW-1185">Reference proteome</keyword>
<dbReference type="Pfam" id="PF13577">
    <property type="entry name" value="SnoaL_4"/>
    <property type="match status" value="1"/>
</dbReference>
<sequence length="152" mass="17431">MDPDVARMLAERACERLIIEYARRVDFGEASRIAELFVADGVWTGVDLRLDGRDAIREWFTEREALDRRVSRHVHTNIAVELEVGGDRALAESYLVNYRHDRRGADRAMPAPGDIPKYVGECRDTFVRTDEGWRFASRDVAVAFVRPRRPVA</sequence>
<dbReference type="Gene3D" id="3.10.450.50">
    <property type="match status" value="1"/>
</dbReference>
<dbReference type="CDD" id="cd00531">
    <property type="entry name" value="NTF2_like"/>
    <property type="match status" value="1"/>
</dbReference>
<organism evidence="2 3">
    <name type="scientific">Patulibacter medicamentivorans</name>
    <dbReference type="NCBI Taxonomy" id="1097667"/>
    <lineage>
        <taxon>Bacteria</taxon>
        <taxon>Bacillati</taxon>
        <taxon>Actinomycetota</taxon>
        <taxon>Thermoleophilia</taxon>
        <taxon>Solirubrobacterales</taxon>
        <taxon>Patulibacteraceae</taxon>
        <taxon>Patulibacter</taxon>
    </lineage>
</organism>
<feature type="domain" description="SnoaL-like" evidence="1">
    <location>
        <begin position="7"/>
        <end position="139"/>
    </location>
</feature>
<proteinExistence type="predicted"/>
<dbReference type="SUPFAM" id="SSF54427">
    <property type="entry name" value="NTF2-like"/>
    <property type="match status" value="1"/>
</dbReference>